<evidence type="ECO:0000256" key="1">
    <source>
        <dbReference type="ARBA" id="ARBA00022700"/>
    </source>
</evidence>
<feature type="domain" description="RGS" evidence="2">
    <location>
        <begin position="341"/>
        <end position="494"/>
    </location>
</feature>
<dbReference type="PROSITE" id="PS50132">
    <property type="entry name" value="RGS"/>
    <property type="match status" value="1"/>
</dbReference>
<gene>
    <name evidence="4" type="ORF">LIPSTDRAFT_82667</name>
</gene>
<dbReference type="InterPro" id="IPR044926">
    <property type="entry name" value="RGS_subdomain_2"/>
</dbReference>
<dbReference type="SMART" id="SM00315">
    <property type="entry name" value="RGS"/>
    <property type="match status" value="1"/>
</dbReference>
<dbReference type="Gene3D" id="1.10.10.10">
    <property type="entry name" value="Winged helix-like DNA-binding domain superfamily/Winged helix DNA-binding domain"/>
    <property type="match status" value="1"/>
</dbReference>
<keyword evidence="5" id="KW-1185">Reference proteome</keyword>
<dbReference type="STRING" id="675824.A0A1E3Q5Z1"/>
<evidence type="ECO:0008006" key="6">
    <source>
        <dbReference type="Google" id="ProtNLM"/>
    </source>
</evidence>
<dbReference type="InterPro" id="IPR016137">
    <property type="entry name" value="RGS"/>
</dbReference>
<evidence type="ECO:0000313" key="5">
    <source>
        <dbReference type="Proteomes" id="UP000094385"/>
    </source>
</evidence>
<organism evidence="4 5">
    <name type="scientific">Lipomyces starkeyi NRRL Y-11557</name>
    <dbReference type="NCBI Taxonomy" id="675824"/>
    <lineage>
        <taxon>Eukaryota</taxon>
        <taxon>Fungi</taxon>
        <taxon>Dikarya</taxon>
        <taxon>Ascomycota</taxon>
        <taxon>Saccharomycotina</taxon>
        <taxon>Lipomycetes</taxon>
        <taxon>Lipomycetales</taxon>
        <taxon>Lipomycetaceae</taxon>
        <taxon>Lipomyces</taxon>
    </lineage>
</organism>
<keyword evidence="1" id="KW-0734">Signal transduction inhibitor</keyword>
<dbReference type="InterPro" id="IPR036388">
    <property type="entry name" value="WH-like_DNA-bd_sf"/>
</dbReference>
<dbReference type="PRINTS" id="PR01301">
    <property type="entry name" value="RGSPROTEIN"/>
</dbReference>
<evidence type="ECO:0000259" key="2">
    <source>
        <dbReference type="PROSITE" id="PS50132"/>
    </source>
</evidence>
<name>A0A1E3Q5Z1_LIPST</name>
<dbReference type="Pfam" id="PF00610">
    <property type="entry name" value="DEP"/>
    <property type="match status" value="1"/>
</dbReference>
<dbReference type="SMART" id="SM00049">
    <property type="entry name" value="DEP"/>
    <property type="match status" value="2"/>
</dbReference>
<dbReference type="InterPro" id="IPR036390">
    <property type="entry name" value="WH_DNA-bd_sf"/>
</dbReference>
<dbReference type="EMBL" id="KV454294">
    <property type="protein sequence ID" value="ODQ73113.1"/>
    <property type="molecule type" value="Genomic_DNA"/>
</dbReference>
<dbReference type="Gene3D" id="1.10.167.10">
    <property type="entry name" value="Regulator of G-protein Signalling 4, domain 2"/>
    <property type="match status" value="1"/>
</dbReference>
<dbReference type="Pfam" id="PF00615">
    <property type="entry name" value="RGS"/>
    <property type="match status" value="1"/>
</dbReference>
<dbReference type="SUPFAM" id="SSF46785">
    <property type="entry name" value="Winged helix' DNA-binding domain"/>
    <property type="match status" value="1"/>
</dbReference>
<dbReference type="InterPro" id="IPR036305">
    <property type="entry name" value="RGS_sf"/>
</dbReference>
<dbReference type="PANTHER" id="PTHR10845">
    <property type="entry name" value="REGULATOR OF G PROTEIN SIGNALING"/>
    <property type="match status" value="1"/>
</dbReference>
<proteinExistence type="predicted"/>
<reference evidence="4 5" key="1">
    <citation type="journal article" date="2016" name="Proc. Natl. Acad. Sci. U.S.A.">
        <title>Comparative genomics of biotechnologically important yeasts.</title>
        <authorList>
            <person name="Riley R."/>
            <person name="Haridas S."/>
            <person name="Wolfe K.H."/>
            <person name="Lopes M.R."/>
            <person name="Hittinger C.T."/>
            <person name="Goeker M."/>
            <person name="Salamov A.A."/>
            <person name="Wisecaver J.H."/>
            <person name="Long T.M."/>
            <person name="Calvey C.H."/>
            <person name="Aerts A.L."/>
            <person name="Barry K.W."/>
            <person name="Choi C."/>
            <person name="Clum A."/>
            <person name="Coughlan A.Y."/>
            <person name="Deshpande S."/>
            <person name="Douglass A.P."/>
            <person name="Hanson S.J."/>
            <person name="Klenk H.-P."/>
            <person name="LaButti K.M."/>
            <person name="Lapidus A."/>
            <person name="Lindquist E.A."/>
            <person name="Lipzen A.M."/>
            <person name="Meier-Kolthoff J.P."/>
            <person name="Ohm R.A."/>
            <person name="Otillar R.P."/>
            <person name="Pangilinan J.L."/>
            <person name="Peng Y."/>
            <person name="Rokas A."/>
            <person name="Rosa C.A."/>
            <person name="Scheuner C."/>
            <person name="Sibirny A.A."/>
            <person name="Slot J.C."/>
            <person name="Stielow J.B."/>
            <person name="Sun H."/>
            <person name="Kurtzman C.P."/>
            <person name="Blackwell M."/>
            <person name="Grigoriev I.V."/>
            <person name="Jeffries T.W."/>
        </authorList>
    </citation>
    <scope>NUCLEOTIDE SEQUENCE [LARGE SCALE GENOMIC DNA]</scope>
    <source>
        <strain evidence="4 5">NRRL Y-11557</strain>
    </source>
</reference>
<dbReference type="SUPFAM" id="SSF48097">
    <property type="entry name" value="Regulator of G-protein signaling, RGS"/>
    <property type="match status" value="1"/>
</dbReference>
<feature type="domain" description="DEP" evidence="3">
    <location>
        <begin position="215"/>
        <end position="296"/>
    </location>
</feature>
<dbReference type="GO" id="GO:0009968">
    <property type="term" value="P:negative regulation of signal transduction"/>
    <property type="evidence" value="ECO:0007669"/>
    <property type="project" value="UniProtKB-KW"/>
</dbReference>
<dbReference type="PROSITE" id="PS50186">
    <property type="entry name" value="DEP"/>
    <property type="match status" value="1"/>
</dbReference>
<dbReference type="Pfam" id="PF25889">
    <property type="entry name" value="WHD_Fungal_DR"/>
    <property type="match status" value="1"/>
</dbReference>
<evidence type="ECO:0000259" key="3">
    <source>
        <dbReference type="PROSITE" id="PS50186"/>
    </source>
</evidence>
<dbReference type="InterPro" id="IPR058855">
    <property type="entry name" value="RGS1/SST2-like_Fungal-DR"/>
</dbReference>
<protein>
    <recommendedName>
        <fullName evidence="6">RGS domain-containing protein</fullName>
    </recommendedName>
</protein>
<dbReference type="Proteomes" id="UP000094385">
    <property type="component" value="Unassembled WGS sequence"/>
</dbReference>
<dbReference type="GO" id="GO:0035556">
    <property type="term" value="P:intracellular signal transduction"/>
    <property type="evidence" value="ECO:0007669"/>
    <property type="project" value="InterPro"/>
</dbReference>
<dbReference type="AlphaFoldDB" id="A0A1E3Q5Z1"/>
<dbReference type="InterPro" id="IPR000591">
    <property type="entry name" value="DEP_dom"/>
</dbReference>
<evidence type="ECO:0000313" key="4">
    <source>
        <dbReference type="EMBL" id="ODQ73113.1"/>
    </source>
</evidence>
<dbReference type="PANTHER" id="PTHR10845:SF192">
    <property type="entry name" value="DOUBLE HIT, ISOFORM B"/>
    <property type="match status" value="1"/>
</dbReference>
<sequence length="497" mass="56336">MLLQAARLLRCTEEGRPFYDEFTAVFATLISSLPLQPHTVGLFHARYDFSFSSMEAARNLAELKLQQQNKTIDLTGRRITSTTITTYQIDVRSCAELMQLFLNARLIRCANDPEKGKFKHEMLFQLTPKGIAIVDAFSQRHGVASPNVVDLLNSQHNSMKLVNLERNPVTDQISTSETVIEIIFQRFAGRKPNTTPLHRAHDTDVSSVSDMYLESSAGVHVHDAKRIHLKEYHNCFSGMAAKLWLMDCTSIIYAHEAQMILTTFLQYDLVTPADARSMSPGDKFVMEKNAYYYMSEKGKNLAGWPTTGSGLFHKHGPHRPHSPGSTPYRHSSSAARDKHSRLEHILEDPALRLLFREHLAENFCDENLTFYLESEKLLAQFHELDKNEFPTLEKVNVCLSEAWVVYHAFLAPGSASEVNIDHLLRQRVREGMIAEELDTVTLPGSQPIESISTAVTKLTEIVKLLDDVRRQVFRLMASDSVPKFMRTAKFLELGIEV</sequence>
<accession>A0A1E3Q5Z1</accession>
<dbReference type="OrthoDB" id="196547at2759"/>